<organism evidence="2 3">
    <name type="scientific">Persephonella hydrogeniphila</name>
    <dbReference type="NCBI Taxonomy" id="198703"/>
    <lineage>
        <taxon>Bacteria</taxon>
        <taxon>Pseudomonadati</taxon>
        <taxon>Aquificota</taxon>
        <taxon>Aquificia</taxon>
        <taxon>Aquificales</taxon>
        <taxon>Hydrogenothermaceae</taxon>
        <taxon>Persephonella</taxon>
    </lineage>
</organism>
<evidence type="ECO:0000313" key="2">
    <source>
        <dbReference type="EMBL" id="SNZ06178.1"/>
    </source>
</evidence>
<keyword evidence="2" id="KW-0808">Transferase</keyword>
<dbReference type="InterPro" id="IPR001173">
    <property type="entry name" value="Glyco_trans_2-like"/>
</dbReference>
<dbReference type="Gene3D" id="3.90.550.10">
    <property type="entry name" value="Spore Coat Polysaccharide Biosynthesis Protein SpsA, Chain A"/>
    <property type="match status" value="1"/>
</dbReference>
<reference evidence="3" key="1">
    <citation type="submission" date="2017-09" db="EMBL/GenBank/DDBJ databases">
        <authorList>
            <person name="Varghese N."/>
            <person name="Submissions S."/>
        </authorList>
    </citation>
    <scope>NUCLEOTIDE SEQUENCE [LARGE SCALE GENOMIC DNA]</scope>
    <source>
        <strain evidence="3">DSM 15103</strain>
    </source>
</reference>
<accession>A0A285NA31</accession>
<dbReference type="Pfam" id="PF00535">
    <property type="entry name" value="Glycos_transf_2"/>
    <property type="match status" value="1"/>
</dbReference>
<dbReference type="Proteomes" id="UP000219036">
    <property type="component" value="Unassembled WGS sequence"/>
</dbReference>
<dbReference type="GO" id="GO:0016758">
    <property type="term" value="F:hexosyltransferase activity"/>
    <property type="evidence" value="ECO:0007669"/>
    <property type="project" value="UniProtKB-ARBA"/>
</dbReference>
<dbReference type="PANTHER" id="PTHR22916">
    <property type="entry name" value="GLYCOSYLTRANSFERASE"/>
    <property type="match status" value="1"/>
</dbReference>
<dbReference type="PANTHER" id="PTHR22916:SF3">
    <property type="entry name" value="UDP-GLCNAC:BETAGAL BETA-1,3-N-ACETYLGLUCOSAMINYLTRANSFERASE-LIKE PROTEIN 1"/>
    <property type="match status" value="1"/>
</dbReference>
<dbReference type="OrthoDB" id="396512at2"/>
<evidence type="ECO:0000313" key="3">
    <source>
        <dbReference type="Proteomes" id="UP000219036"/>
    </source>
</evidence>
<dbReference type="EMBL" id="OBEI01000002">
    <property type="protein sequence ID" value="SNZ06178.1"/>
    <property type="molecule type" value="Genomic_DNA"/>
</dbReference>
<name>A0A285NA31_9AQUI</name>
<dbReference type="AlphaFoldDB" id="A0A285NA31"/>
<keyword evidence="3" id="KW-1185">Reference proteome</keyword>
<feature type="domain" description="Glycosyltransferase 2-like" evidence="1">
    <location>
        <begin position="8"/>
        <end position="163"/>
    </location>
</feature>
<dbReference type="RefSeq" id="WP_096999778.1">
    <property type="nucleotide sequence ID" value="NZ_OBEI01000002.1"/>
</dbReference>
<protein>
    <submittedName>
        <fullName evidence="2">Glycosyl transferase family 2</fullName>
    </submittedName>
</protein>
<gene>
    <name evidence="2" type="ORF">SAMN06265182_0588</name>
</gene>
<sequence length="333" mass="39113">MRNLPKVSIIIPTYNRANYLPQAIESALAQDYPNLEVIVSDNCSTDETPEVVKKYMSDKRFKYFRNKENIGMIRNWRKALYECATGDWAIILSDDDYFIDNSYVDKAISLILNNDNVVLVHANLTIFDETTNSKVYINKNSNKMLESIMDGKSIFLNYEKGKLIFYLCATLFNVNVIKSINAFSYEKVVGSDTLEFLRLSLRGNVGFIEENVVVYRIHKYSTMVNADLDTLFENTKYITVPYIEAKELNIFPEEVLEKWKVRMLRRYFNIILNKIFTTHNVDLLKHFYKKIKREYPEALPIFLYPKNVIKLFLFRSPKLYNNVLKLKNRIKGL</sequence>
<dbReference type="InterPro" id="IPR029044">
    <property type="entry name" value="Nucleotide-diphossugar_trans"/>
</dbReference>
<proteinExistence type="predicted"/>
<dbReference type="SUPFAM" id="SSF53448">
    <property type="entry name" value="Nucleotide-diphospho-sugar transferases"/>
    <property type="match status" value="1"/>
</dbReference>
<evidence type="ECO:0000259" key="1">
    <source>
        <dbReference type="Pfam" id="PF00535"/>
    </source>
</evidence>